<feature type="domain" description="YhdP central" evidence="2">
    <location>
        <begin position="11"/>
        <end position="1274"/>
    </location>
</feature>
<feature type="region of interest" description="Disordered" evidence="1">
    <location>
        <begin position="1280"/>
        <end position="1334"/>
    </location>
</feature>
<organism evidence="3">
    <name type="scientific">Rhodanobacter sp. IGA1.0</name>
    <dbReference type="NCBI Taxonomy" id="3158582"/>
    <lineage>
        <taxon>Bacteria</taxon>
        <taxon>Pseudomonadati</taxon>
        <taxon>Pseudomonadota</taxon>
        <taxon>Gammaproteobacteria</taxon>
        <taxon>Lysobacterales</taxon>
        <taxon>Rhodanobacteraceae</taxon>
        <taxon>Rhodanobacter</taxon>
    </lineage>
</organism>
<dbReference type="EMBL" id="CP157948">
    <property type="protein sequence ID" value="XBS90990.1"/>
    <property type="molecule type" value="Genomic_DNA"/>
</dbReference>
<dbReference type="Pfam" id="PF13116">
    <property type="entry name" value="YhdP"/>
    <property type="match status" value="1"/>
</dbReference>
<evidence type="ECO:0000313" key="3">
    <source>
        <dbReference type="EMBL" id="XBS90990.1"/>
    </source>
</evidence>
<sequence>MNVSWQRRLHRCARASGWVVGIALILLAVVAALAQLLLPLLARHPEWVAAQMSARLQRPVSFDSMEGRWTPSGPEFLLHGMKIGAAAGQAGAVLQLPESELKFDFGGWLLPSRHLINLHVRGLQLDLQRQADGWHVNGIGVAGGDQREPLSLGRMSADLWLEDLRVSVTDAVLDKHYTLLSKRLRLSHQGQQLRFGGVLRREGVDAAVHSAGRFREDGSAGQVWVSVDGAELKPLLDGIDMGGYAVQQGHGRLGAWMDWRQGQLTRSLVRFDLDTLAVSAPGGGQAGVSALHGLAGVSQTADGYELRWAGDDGSALALSLHQPGSAGFAVNAVARKLQLAPLLPWLALKPGLAPALSQWLGKGQPHGVVDRLRLQWSRSAGLRALDLSFAEVGIEAVGKLPGISRLDGQLRGDAEALSLTLPSQPATLNLPQAFHQPFVLSSLGGTLAFWSQDGQSHIGIDALDFAGAGYAGQARGELVLPAGGGAPFVDLYASLDHADVTAARQFWPLSMSPGTVEWLDRGLQSGQLDEAQVLVHGDLHDWPFRHNEGRFEARAVISDLTLDYGKDWPHAEGIDAVASFINGGMLVEAGGGHALGVKAEHAVALIPDFGDPLLDLNVQGSGSGASLMEFVRKSPIGSREADTLAKLKLGGSGSFGFHLVLPLKSGEGATPQLDGQARLKDADLSAPEWKLQLDKLNGPLKFDLHGMQAGPLDAGFRGQPSKLQLAIAGANSDPATVLSAQLQGNYRVDELLADYPTLGWLGKLSDGRGPFDIGFSIAHVAGSDALSQTLSVDSPLQGIALDLPAPLHKPAADDLPLHLTLNLPIAGSELRFGLGDTLRGYLRLADGDQHPLAGTLSLGTQMPTTLPDRDLRIRGHASQLDVTGWVQHVAAGSGSGGPGLESLDISTDQAEWFDSRLGPLKLQAKPQPDLLSVDVDGPAMAGNYSVPTRELDKRGVTARLTRMYWPKSAASQTTAGKHKAAGQTVAATPAAAPAAPAAVPPDPANTGVNPAALPPFHLWVGDLRLGDAKLGEARLESWPTAEGMHIEQLRALSSRVQINGSGDWNGNASSSHTHMRINFAAEDLGNMLAALGFDGLVNGGKTRDQLDASWPGSPSGLSLATMDGTLSIQVNDGRIPEAASPGVGRLLGLVSLAELPRRLTLDFGDVFGKGLAFDSISGDFRLADGNATTSNLRIEGPAANISVTGRTGLRSKDYDQQMLVVPHVGNSLPLVGAVVGGPIGAAAGFAVQGLLGKGLNQAASARYKITGSWDEPVITLVEKHGTAPPPSAPLLNAPAGQPAAAGSAITPPTTPQIPLPPAAAGSVAAPAASSSVQP</sequence>
<dbReference type="RefSeq" id="WP_350016844.1">
    <property type="nucleotide sequence ID" value="NZ_CP157948.1"/>
</dbReference>
<dbReference type="PANTHER" id="PTHR38690">
    <property type="entry name" value="PROTEASE-RELATED"/>
    <property type="match status" value="1"/>
</dbReference>
<reference evidence="3" key="1">
    <citation type="submission" date="2024-06" db="EMBL/GenBank/DDBJ databases">
        <authorList>
            <person name="Sun Y."/>
        </authorList>
    </citation>
    <scope>NUCLEOTIDE SEQUENCE</scope>
    <source>
        <strain evidence="3">IGA1.0</strain>
    </source>
</reference>
<dbReference type="InterPro" id="IPR025263">
    <property type="entry name" value="YhdP_central"/>
</dbReference>
<feature type="compositionally biased region" description="Low complexity" evidence="1">
    <location>
        <begin position="1318"/>
        <end position="1334"/>
    </location>
</feature>
<dbReference type="PANTHER" id="PTHR38690:SF1">
    <property type="entry name" value="PROTEASE"/>
    <property type="match status" value="1"/>
</dbReference>
<dbReference type="InterPro" id="IPR011836">
    <property type="entry name" value="YhdP"/>
</dbReference>
<accession>A0AAU7QNL2</accession>
<name>A0AAU7QNL2_9GAMM</name>
<protein>
    <submittedName>
        <fullName evidence="3">YhdP family protein</fullName>
    </submittedName>
</protein>
<evidence type="ECO:0000256" key="1">
    <source>
        <dbReference type="SAM" id="MobiDB-lite"/>
    </source>
</evidence>
<dbReference type="NCBIfam" id="TIGR02099">
    <property type="entry name" value="YhdP family protein"/>
    <property type="match status" value="1"/>
</dbReference>
<feature type="compositionally biased region" description="Pro residues" evidence="1">
    <location>
        <begin position="1308"/>
        <end position="1317"/>
    </location>
</feature>
<gene>
    <name evidence="3" type="ORF">ABNK63_04955</name>
</gene>
<feature type="compositionally biased region" description="Low complexity" evidence="1">
    <location>
        <begin position="1289"/>
        <end position="1307"/>
    </location>
</feature>
<proteinExistence type="predicted"/>
<evidence type="ECO:0000259" key="2">
    <source>
        <dbReference type="Pfam" id="PF13116"/>
    </source>
</evidence>